<dbReference type="AlphaFoldDB" id="A0A507BIQ8"/>
<evidence type="ECO:0008006" key="8">
    <source>
        <dbReference type="Google" id="ProtNLM"/>
    </source>
</evidence>
<dbReference type="Pfam" id="PF13816">
    <property type="entry name" value="Dehydratase_hem"/>
    <property type="match status" value="1"/>
</dbReference>
<evidence type="ECO:0000256" key="2">
    <source>
        <dbReference type="ARBA" id="ARBA00022617"/>
    </source>
</evidence>
<evidence type="ECO:0000256" key="3">
    <source>
        <dbReference type="ARBA" id="ARBA00022723"/>
    </source>
</evidence>
<keyword evidence="7" id="KW-1185">Reference proteome</keyword>
<dbReference type="RefSeq" id="XP_030998612.1">
    <property type="nucleotide sequence ID" value="XM_031137766.1"/>
</dbReference>
<keyword evidence="4" id="KW-0408">Iron</keyword>
<evidence type="ECO:0000256" key="4">
    <source>
        <dbReference type="ARBA" id="ARBA00023004"/>
    </source>
</evidence>
<name>A0A507BIQ8_9PEZI</name>
<sequence>MSCPGERVYPLRKPPNHKLPVPRFHHRLRAGIDHIFTTYIGIQVRSDGARASQAGAEAVRAVQEWLEDPDSRPAAWESFALIDGVDQPGTSVWVCYFDDESRYNSGLTHLNLDKIHAGLDAHGRASVGLWRESFKSADARLETNYSGTDYLPGLCRLPGTTAVEHELATYWGAARDRIPDSAHDLFEQADEALLAILPEDMTPRGTGQHLSGTNYANLVHIRSGQFWETCGAEEAAAYEQKLEPALRAGLAYLWEHERETGSRALRYLRNQEIRTDYGRGCCGGQEEARKESCGAGFFTSLGALERWSRTHRSHLAIYGGALAHYKAFPGERRRLRTWHEVSVLRAGDARFEYVNCAPRTGVIGTLKLDIKDIR</sequence>
<accession>A0A507BIQ8</accession>
<dbReference type="GO" id="GO:0016829">
    <property type="term" value="F:lyase activity"/>
    <property type="evidence" value="ECO:0007669"/>
    <property type="project" value="UniProtKB-KW"/>
</dbReference>
<comment type="caution">
    <text evidence="6">The sequence shown here is derived from an EMBL/GenBank/DDBJ whole genome shotgun (WGS) entry which is preliminary data.</text>
</comment>
<dbReference type="GO" id="GO:0046872">
    <property type="term" value="F:metal ion binding"/>
    <property type="evidence" value="ECO:0007669"/>
    <property type="project" value="UniProtKB-KW"/>
</dbReference>
<dbReference type="InParanoid" id="A0A507BIQ8"/>
<organism evidence="6 7">
    <name type="scientific">Thyridium curvatum</name>
    <dbReference type="NCBI Taxonomy" id="1093900"/>
    <lineage>
        <taxon>Eukaryota</taxon>
        <taxon>Fungi</taxon>
        <taxon>Dikarya</taxon>
        <taxon>Ascomycota</taxon>
        <taxon>Pezizomycotina</taxon>
        <taxon>Sordariomycetes</taxon>
        <taxon>Sordariomycetidae</taxon>
        <taxon>Thyridiales</taxon>
        <taxon>Thyridiaceae</taxon>
        <taxon>Thyridium</taxon>
    </lineage>
</organism>
<gene>
    <name evidence="6" type="ORF">E0L32_003463</name>
</gene>
<evidence type="ECO:0000256" key="1">
    <source>
        <dbReference type="ARBA" id="ARBA00001970"/>
    </source>
</evidence>
<keyword evidence="5" id="KW-0456">Lyase</keyword>
<dbReference type="InterPro" id="IPR025702">
    <property type="entry name" value="OXD"/>
</dbReference>
<dbReference type="GeneID" id="41970910"/>
<evidence type="ECO:0000313" key="6">
    <source>
        <dbReference type="EMBL" id="TPX16901.1"/>
    </source>
</evidence>
<comment type="cofactor">
    <cofactor evidence="1">
        <name>heme b</name>
        <dbReference type="ChEBI" id="CHEBI:60344"/>
    </cofactor>
</comment>
<dbReference type="OrthoDB" id="3359285at2759"/>
<keyword evidence="2" id="KW-0349">Heme</keyword>
<dbReference type="EMBL" id="SKBQ01000015">
    <property type="protein sequence ID" value="TPX16901.1"/>
    <property type="molecule type" value="Genomic_DNA"/>
</dbReference>
<evidence type="ECO:0000256" key="5">
    <source>
        <dbReference type="ARBA" id="ARBA00023239"/>
    </source>
</evidence>
<keyword evidence="3" id="KW-0479">Metal-binding</keyword>
<dbReference type="Proteomes" id="UP000319257">
    <property type="component" value="Unassembled WGS sequence"/>
</dbReference>
<reference evidence="6 7" key="1">
    <citation type="submission" date="2019-06" db="EMBL/GenBank/DDBJ databases">
        <title>Draft genome sequence of the filamentous fungus Phialemoniopsis curvata isolated from diesel fuel.</title>
        <authorList>
            <person name="Varaljay V.A."/>
            <person name="Lyon W.J."/>
            <person name="Crouch A.L."/>
            <person name="Drake C.E."/>
            <person name="Hollomon J.M."/>
            <person name="Nadeau L.J."/>
            <person name="Nunn H.S."/>
            <person name="Stevenson B.S."/>
            <person name="Bojanowski C.L."/>
            <person name="Crookes-Goodson W.J."/>
        </authorList>
    </citation>
    <scope>NUCLEOTIDE SEQUENCE [LARGE SCALE GENOMIC DNA]</scope>
    <source>
        <strain evidence="6 7">D216</strain>
    </source>
</reference>
<protein>
    <recommendedName>
        <fullName evidence="8">Phenylacetaldoxime dehydratase</fullName>
    </recommendedName>
</protein>
<evidence type="ECO:0000313" key="7">
    <source>
        <dbReference type="Proteomes" id="UP000319257"/>
    </source>
</evidence>
<proteinExistence type="predicted"/>